<keyword evidence="3" id="KW-1185">Reference proteome</keyword>
<evidence type="ECO:0000256" key="1">
    <source>
        <dbReference type="SAM" id="MobiDB-lite"/>
    </source>
</evidence>
<dbReference type="RefSeq" id="WP_162359046.1">
    <property type="nucleotide sequence ID" value="NZ_CP048209.1"/>
</dbReference>
<accession>A0A6C0G533</accession>
<dbReference type="Proteomes" id="UP000476064">
    <property type="component" value="Chromosome"/>
</dbReference>
<dbReference type="EMBL" id="CP048209">
    <property type="protein sequence ID" value="QHT62614.1"/>
    <property type="molecule type" value="Genomic_DNA"/>
</dbReference>
<dbReference type="CDD" id="cd00761">
    <property type="entry name" value="Glyco_tranf_GTA_type"/>
    <property type="match status" value="1"/>
</dbReference>
<dbReference type="KEGG" id="plyc:GXP70_23290"/>
<sequence length="395" mass="41084">MHSTRRGGGSRGKGRSRNSRGGIGSGARAVIGRGARAGARRGRSRTGAGNGGSAMPAAAAFPRPPGRSGHEAPLKGDYAAGFAAAALHRSGAELAGREARLRMNEHWTQRFMNGGRGQRSGNPMKRGRAFADGFAAGLHRPGGNWVPVALTRTASAVVVVGPGAGTEALLQLLRLPLEEIVVVLDGAGEADFTRIRALPDITIVHSPVRIGPDVGLAVGARMAASDLVLFADAYVPVAAEQLAAMLAKAQAGSELVLADVSGQLGAFRNWDDPARIRAFMNWSLGRPDLSANSAAVLPHVWSRPAMERIGLRLLAVPPMAHRAALEQRLRIRCSPVASAKPAGWKTGGGTAPEAPERLSAGDHIEALRAAMREKGARLALPDEVRRRSAAGGGVP</sequence>
<dbReference type="AlphaFoldDB" id="A0A6C0G533"/>
<evidence type="ECO:0000313" key="3">
    <source>
        <dbReference type="Proteomes" id="UP000476064"/>
    </source>
</evidence>
<name>A0A6C0G533_9BACL</name>
<feature type="region of interest" description="Disordered" evidence="1">
    <location>
        <begin position="1"/>
        <end position="74"/>
    </location>
</feature>
<protein>
    <recommendedName>
        <fullName evidence="4">Glycosyltransferase</fullName>
    </recommendedName>
</protein>
<reference evidence="2 3" key="1">
    <citation type="submission" date="2020-01" db="EMBL/GenBank/DDBJ databases">
        <title>Paenibacillus sp. nov., isolated from tomato rhizosphere.</title>
        <authorList>
            <person name="Weon H.-Y."/>
            <person name="Lee S.A."/>
        </authorList>
    </citation>
    <scope>NUCLEOTIDE SEQUENCE [LARGE SCALE GENOMIC DNA]</scope>
    <source>
        <strain evidence="2 3">12200R-189</strain>
    </source>
</reference>
<feature type="compositionally biased region" description="Low complexity" evidence="1">
    <location>
        <begin position="26"/>
        <end position="37"/>
    </location>
</feature>
<dbReference type="SUPFAM" id="SSF53448">
    <property type="entry name" value="Nucleotide-diphospho-sugar transferases"/>
    <property type="match status" value="1"/>
</dbReference>
<feature type="region of interest" description="Disordered" evidence="1">
    <location>
        <begin position="339"/>
        <end position="361"/>
    </location>
</feature>
<proteinExistence type="predicted"/>
<organism evidence="2 3">
    <name type="scientific">Paenibacillus lycopersici</name>
    <dbReference type="NCBI Taxonomy" id="2704462"/>
    <lineage>
        <taxon>Bacteria</taxon>
        <taxon>Bacillati</taxon>
        <taxon>Bacillota</taxon>
        <taxon>Bacilli</taxon>
        <taxon>Bacillales</taxon>
        <taxon>Paenibacillaceae</taxon>
        <taxon>Paenibacillus</taxon>
    </lineage>
</organism>
<feature type="compositionally biased region" description="Gly residues" evidence="1">
    <location>
        <begin position="1"/>
        <end position="11"/>
    </location>
</feature>
<dbReference type="InterPro" id="IPR029044">
    <property type="entry name" value="Nucleotide-diphossugar_trans"/>
</dbReference>
<gene>
    <name evidence="2" type="ORF">GXP70_23290</name>
</gene>
<evidence type="ECO:0008006" key="4">
    <source>
        <dbReference type="Google" id="ProtNLM"/>
    </source>
</evidence>
<evidence type="ECO:0000313" key="2">
    <source>
        <dbReference type="EMBL" id="QHT62614.1"/>
    </source>
</evidence>